<keyword evidence="3" id="KW-0813">Transport</keyword>
<evidence type="ECO:0000256" key="2">
    <source>
        <dbReference type="ARBA" id="ARBA00007681"/>
    </source>
</evidence>
<evidence type="ECO:0000256" key="5">
    <source>
        <dbReference type="ARBA" id="ARBA00023065"/>
    </source>
</evidence>
<keyword evidence="5" id="KW-0406">Ion transport</keyword>
<keyword evidence="6" id="KW-0472">Membrane</keyword>
<dbReference type="GO" id="GO:0046933">
    <property type="term" value="F:proton-transporting ATP synthase activity, rotational mechanism"/>
    <property type="evidence" value="ECO:0007669"/>
    <property type="project" value="InterPro"/>
</dbReference>
<dbReference type="EMBL" id="JBBHLL010000067">
    <property type="protein sequence ID" value="KAK7821077.1"/>
    <property type="molecule type" value="Genomic_DNA"/>
</dbReference>
<evidence type="ECO:0000256" key="1">
    <source>
        <dbReference type="ARBA" id="ARBA00004170"/>
    </source>
</evidence>
<keyword evidence="11" id="KW-1185">Reference proteome</keyword>
<evidence type="ECO:0000256" key="7">
    <source>
        <dbReference type="ARBA" id="ARBA00023196"/>
    </source>
</evidence>
<comment type="caution">
    <text evidence="10">The sequence shown here is derived from an EMBL/GenBank/DDBJ whole genome shotgun (WGS) entry which is preliminary data.</text>
</comment>
<keyword evidence="8" id="KW-0066">ATP synthesis</keyword>
<evidence type="ECO:0000313" key="11">
    <source>
        <dbReference type="Proteomes" id="UP001488838"/>
    </source>
</evidence>
<dbReference type="GO" id="GO:0045259">
    <property type="term" value="C:proton-transporting ATP synthase complex"/>
    <property type="evidence" value="ECO:0007669"/>
    <property type="project" value="UniProtKB-KW"/>
</dbReference>
<evidence type="ECO:0000256" key="8">
    <source>
        <dbReference type="ARBA" id="ARBA00023310"/>
    </source>
</evidence>
<keyword evidence="7" id="KW-0139">CF(1)</keyword>
<evidence type="ECO:0000256" key="9">
    <source>
        <dbReference type="SAM" id="MobiDB-lite"/>
    </source>
</evidence>
<evidence type="ECO:0000256" key="6">
    <source>
        <dbReference type="ARBA" id="ARBA00023136"/>
    </source>
</evidence>
<organism evidence="10 11">
    <name type="scientific">Myodes glareolus</name>
    <name type="common">Bank vole</name>
    <name type="synonym">Clethrionomys glareolus</name>
    <dbReference type="NCBI Taxonomy" id="447135"/>
    <lineage>
        <taxon>Eukaryota</taxon>
        <taxon>Metazoa</taxon>
        <taxon>Chordata</taxon>
        <taxon>Craniata</taxon>
        <taxon>Vertebrata</taxon>
        <taxon>Euteleostomi</taxon>
        <taxon>Mammalia</taxon>
        <taxon>Eutheria</taxon>
        <taxon>Euarchontoglires</taxon>
        <taxon>Glires</taxon>
        <taxon>Rodentia</taxon>
        <taxon>Myomorpha</taxon>
        <taxon>Muroidea</taxon>
        <taxon>Cricetidae</taxon>
        <taxon>Arvicolinae</taxon>
        <taxon>Myodes</taxon>
    </lineage>
</organism>
<dbReference type="Gene3D" id="3.40.1380.10">
    <property type="match status" value="1"/>
</dbReference>
<dbReference type="Proteomes" id="UP001488838">
    <property type="component" value="Unassembled WGS sequence"/>
</dbReference>
<comment type="subcellular location">
    <subcellularLocation>
        <location evidence="1">Membrane</location>
        <topology evidence="1">Peripheral membrane protein</topology>
    </subcellularLocation>
</comment>
<evidence type="ECO:0000313" key="10">
    <source>
        <dbReference type="EMBL" id="KAK7821077.1"/>
    </source>
</evidence>
<evidence type="ECO:0000256" key="3">
    <source>
        <dbReference type="ARBA" id="ARBA00022448"/>
    </source>
</evidence>
<accession>A0AAW0J3M9</accession>
<gene>
    <name evidence="10" type="ORF">U0070_020439</name>
</gene>
<keyword evidence="4" id="KW-0375">Hydrogen ion transport</keyword>
<feature type="compositionally biased region" description="Low complexity" evidence="9">
    <location>
        <begin position="32"/>
        <end position="45"/>
    </location>
</feature>
<dbReference type="AlphaFoldDB" id="A0AAW0J3M9"/>
<reference evidence="10 11" key="1">
    <citation type="journal article" date="2023" name="bioRxiv">
        <title>Conserved and derived expression patterns and positive selection on dental genes reveal complex evolutionary context of ever-growing rodent molars.</title>
        <authorList>
            <person name="Calamari Z.T."/>
            <person name="Song A."/>
            <person name="Cohen E."/>
            <person name="Akter M."/>
            <person name="Roy R.D."/>
            <person name="Hallikas O."/>
            <person name="Christensen M.M."/>
            <person name="Li P."/>
            <person name="Marangoni P."/>
            <person name="Jernvall J."/>
            <person name="Klein O.D."/>
        </authorList>
    </citation>
    <scope>NUCLEOTIDE SEQUENCE [LARGE SCALE GENOMIC DNA]</scope>
    <source>
        <strain evidence="10">V071</strain>
    </source>
</reference>
<proteinExistence type="inferred from homology"/>
<dbReference type="InterPro" id="IPR035968">
    <property type="entry name" value="ATP_synth_F1_ATPase_gsu"/>
</dbReference>
<feature type="region of interest" description="Disordered" evidence="9">
    <location>
        <begin position="22"/>
        <end position="46"/>
    </location>
</feature>
<evidence type="ECO:0000256" key="4">
    <source>
        <dbReference type="ARBA" id="ARBA00022781"/>
    </source>
</evidence>
<comment type="similarity">
    <text evidence="2">Belongs to the ATPase gamma chain family.</text>
</comment>
<name>A0AAW0J3M9_MYOGA</name>
<sequence length="238" mass="26861">MDRTISSAITFVTNECHLSVYGARERRKPPVNSSNSNSNNNNNNNKFKSVISHKTIEKPIFALNTTVTAGSTSVYDDIDADVLQNYQEYSLVNIIYYSPKESTTREQSARMTAYDMIDKVTLTDNQARQAITRREAQGDSEEKKIFRALLHMRTVGLIYFLTVTQLHLTHETFIYSPETEVLHKEAIEQTAGLWTMVALIWVPLLFDGAGKQKAIYKLLVAFQQPRAYASVSDASSPP</sequence>
<dbReference type="SUPFAM" id="SSF52943">
    <property type="entry name" value="ATP synthase (F1-ATPase), gamma subunit"/>
    <property type="match status" value="1"/>
</dbReference>
<protein>
    <submittedName>
        <fullName evidence="10">Uncharacterized protein</fullName>
    </submittedName>
</protein>